<feature type="signal peptide" evidence="1">
    <location>
        <begin position="1"/>
        <end position="26"/>
    </location>
</feature>
<proteinExistence type="predicted"/>
<feature type="chain" id="PRO_5046674259" evidence="1">
    <location>
        <begin position="27"/>
        <end position="45"/>
    </location>
</feature>
<accession>A0ABV9NS92</accession>
<keyword evidence="1" id="KW-0732">Signal</keyword>
<evidence type="ECO:0000256" key="1">
    <source>
        <dbReference type="SAM" id="SignalP"/>
    </source>
</evidence>
<protein>
    <submittedName>
        <fullName evidence="2">Uncharacterized protein</fullName>
    </submittedName>
</protein>
<organism evidence="2 3">
    <name type="scientific">Bacillus daqingensis</name>
    <dbReference type="NCBI Taxonomy" id="872396"/>
    <lineage>
        <taxon>Bacteria</taxon>
        <taxon>Bacillati</taxon>
        <taxon>Bacillota</taxon>
        <taxon>Bacilli</taxon>
        <taxon>Bacillales</taxon>
        <taxon>Bacillaceae</taxon>
        <taxon>Bacillus</taxon>
    </lineage>
</organism>
<evidence type="ECO:0000313" key="2">
    <source>
        <dbReference type="EMBL" id="MFC4735305.1"/>
    </source>
</evidence>
<comment type="caution">
    <text evidence="2">The sequence shown here is derived from an EMBL/GenBank/DDBJ whole genome shotgun (WGS) entry which is preliminary data.</text>
</comment>
<dbReference type="RefSeq" id="WP_377907932.1">
    <property type="nucleotide sequence ID" value="NZ_JBHSGK010000003.1"/>
</dbReference>
<dbReference type="Proteomes" id="UP001595896">
    <property type="component" value="Unassembled WGS sequence"/>
</dbReference>
<name>A0ABV9NS92_9BACI</name>
<gene>
    <name evidence="2" type="ORF">ACFO4L_01790</name>
</gene>
<evidence type="ECO:0000313" key="3">
    <source>
        <dbReference type="Proteomes" id="UP001595896"/>
    </source>
</evidence>
<sequence length="45" mass="5023">MRKGNKLILGLVVSFALIFTAMPASAIELNQNQDEFSTMVQHPNF</sequence>
<reference evidence="3" key="1">
    <citation type="journal article" date="2019" name="Int. J. Syst. Evol. Microbiol.">
        <title>The Global Catalogue of Microorganisms (GCM) 10K type strain sequencing project: providing services to taxonomists for standard genome sequencing and annotation.</title>
        <authorList>
            <consortium name="The Broad Institute Genomics Platform"/>
            <consortium name="The Broad Institute Genome Sequencing Center for Infectious Disease"/>
            <person name="Wu L."/>
            <person name="Ma J."/>
        </authorList>
    </citation>
    <scope>NUCLEOTIDE SEQUENCE [LARGE SCALE GENOMIC DNA]</scope>
    <source>
        <strain evidence="3">JCM 12165</strain>
    </source>
</reference>
<dbReference type="EMBL" id="JBHSGK010000003">
    <property type="protein sequence ID" value="MFC4735305.1"/>
    <property type="molecule type" value="Genomic_DNA"/>
</dbReference>
<keyword evidence="3" id="KW-1185">Reference proteome</keyword>